<name>A0A081RVV2_PHOTE</name>
<evidence type="ECO:0000313" key="2">
    <source>
        <dbReference type="Proteomes" id="UP000028002"/>
    </source>
</evidence>
<dbReference type="Pfam" id="PF10934">
    <property type="entry name" value="Sheath_initiator"/>
    <property type="match status" value="1"/>
</dbReference>
<comment type="caution">
    <text evidence="1">The sequence shown here is derived from an EMBL/GenBank/DDBJ whole genome shotgun (WGS) entry which is preliminary data.</text>
</comment>
<organism evidence="1 2">
    <name type="scientific">Photorhabdus temperata subsp. temperata Meg1</name>
    <dbReference type="NCBI Taxonomy" id="1393735"/>
    <lineage>
        <taxon>Bacteria</taxon>
        <taxon>Pseudomonadati</taxon>
        <taxon>Pseudomonadota</taxon>
        <taxon>Gammaproteobacteria</taxon>
        <taxon>Enterobacterales</taxon>
        <taxon>Morganellaceae</taxon>
        <taxon>Photorhabdus</taxon>
    </lineage>
</organism>
<dbReference type="RefSeq" id="WP_023045872.1">
    <property type="nucleotide sequence ID" value="NZ_CAWLUD010000040.1"/>
</dbReference>
<gene>
    <name evidence="1" type="ORF">MEG1DRAFT_02534</name>
</gene>
<accession>A0A081RVV2</accession>
<protein>
    <recommendedName>
        <fullName evidence="3">Bacteriophage protein</fullName>
    </recommendedName>
</protein>
<proteinExistence type="predicted"/>
<reference evidence="1 2" key="1">
    <citation type="submission" date="2014-03" db="EMBL/GenBank/DDBJ databases">
        <title>Draft Genome of Photorhabdus temperata Meg1.</title>
        <authorList>
            <person name="Hurst S.G.IV."/>
            <person name="Morris K."/>
            <person name="Thomas K."/>
            <person name="Tisa L.S."/>
        </authorList>
    </citation>
    <scope>NUCLEOTIDE SEQUENCE [LARGE SCALE GENOMIC DNA]</scope>
    <source>
        <strain evidence="1 2">Meg1</strain>
    </source>
</reference>
<dbReference type="EMBL" id="JGVH01000040">
    <property type="protein sequence ID" value="KER02805.1"/>
    <property type="molecule type" value="Genomic_DNA"/>
</dbReference>
<evidence type="ECO:0000313" key="1">
    <source>
        <dbReference type="EMBL" id="KER02805.1"/>
    </source>
</evidence>
<dbReference type="PATRIC" id="fig|1393735.3.peg.2591"/>
<dbReference type="InterPro" id="IPR020288">
    <property type="entry name" value="Sheath_initiator"/>
</dbReference>
<sequence>MRYRREDESGDYSFGQGDHTFLTNSPEAVALAVKTRLALWRGDWFLDMKEGTPYVQSVLGKQRSDVYILAVRDRILKTQGVKSILSFDTRNDGTTRRLTFTATIDTLYGQITVTSEA</sequence>
<dbReference type="AlphaFoldDB" id="A0A081RVV2"/>
<evidence type="ECO:0008006" key="3">
    <source>
        <dbReference type="Google" id="ProtNLM"/>
    </source>
</evidence>
<dbReference type="Proteomes" id="UP000028002">
    <property type="component" value="Unassembled WGS sequence"/>
</dbReference>